<dbReference type="InterPro" id="IPR034660">
    <property type="entry name" value="DinB/YfiT-like"/>
</dbReference>
<accession>A0ABU3BMN6</accession>
<dbReference type="RefSeq" id="WP_311661739.1">
    <property type="nucleotide sequence ID" value="NZ_JAVRHT010000003.1"/>
</dbReference>
<evidence type="ECO:0000259" key="1">
    <source>
        <dbReference type="Pfam" id="PF12867"/>
    </source>
</evidence>
<name>A0ABU3BMN6_9BACT</name>
<keyword evidence="3" id="KW-1185">Reference proteome</keyword>
<reference evidence="2 3" key="1">
    <citation type="submission" date="2023-09" db="EMBL/GenBank/DDBJ databases">
        <authorList>
            <person name="Rey-Velasco X."/>
        </authorList>
    </citation>
    <scope>NUCLEOTIDE SEQUENCE [LARGE SCALE GENOMIC DNA]</scope>
    <source>
        <strain evidence="2 3">F394</strain>
    </source>
</reference>
<dbReference type="Proteomes" id="UP001267426">
    <property type="component" value="Unassembled WGS sequence"/>
</dbReference>
<dbReference type="Gene3D" id="1.20.120.450">
    <property type="entry name" value="dinb family like domain"/>
    <property type="match status" value="1"/>
</dbReference>
<comment type="caution">
    <text evidence="2">The sequence shown here is derived from an EMBL/GenBank/DDBJ whole genome shotgun (WGS) entry which is preliminary data.</text>
</comment>
<proteinExistence type="predicted"/>
<dbReference type="InterPro" id="IPR024775">
    <property type="entry name" value="DinB-like"/>
</dbReference>
<evidence type="ECO:0000313" key="2">
    <source>
        <dbReference type="EMBL" id="MDT0630551.1"/>
    </source>
</evidence>
<dbReference type="SUPFAM" id="SSF109854">
    <property type="entry name" value="DinB/YfiT-like putative metalloenzymes"/>
    <property type="match status" value="1"/>
</dbReference>
<evidence type="ECO:0000313" key="3">
    <source>
        <dbReference type="Proteomes" id="UP001267426"/>
    </source>
</evidence>
<sequence>MPAPPRSLASDDRLRHEVAALLQGRQAHVDARAALGGVPADRVGDRAGGEHSLWELLWHLRFTQADILEFVRSPGYRTKDWPADYWPDRPAPPHGSEWEATRQAFLADLDALVALAETGDLFAELDHAPGYTLLRELLLAADHAAYHLGQVVALRRRLGLWPPDEP</sequence>
<organism evidence="2 3">
    <name type="scientific">Rubrivirga litoralis</name>
    <dbReference type="NCBI Taxonomy" id="3075598"/>
    <lineage>
        <taxon>Bacteria</taxon>
        <taxon>Pseudomonadati</taxon>
        <taxon>Rhodothermota</taxon>
        <taxon>Rhodothermia</taxon>
        <taxon>Rhodothermales</taxon>
        <taxon>Rubricoccaceae</taxon>
        <taxon>Rubrivirga</taxon>
    </lineage>
</organism>
<feature type="domain" description="DinB-like" evidence="1">
    <location>
        <begin position="26"/>
        <end position="151"/>
    </location>
</feature>
<gene>
    <name evidence="2" type="ORF">RM540_02220</name>
</gene>
<dbReference type="Pfam" id="PF12867">
    <property type="entry name" value="DinB_2"/>
    <property type="match status" value="1"/>
</dbReference>
<protein>
    <submittedName>
        <fullName evidence="2">DinB family protein</fullName>
    </submittedName>
</protein>
<dbReference type="EMBL" id="JAVRHT010000003">
    <property type="protein sequence ID" value="MDT0630551.1"/>
    <property type="molecule type" value="Genomic_DNA"/>
</dbReference>